<evidence type="ECO:0000256" key="10">
    <source>
        <dbReference type="PIRSR" id="PIRSR000094-1"/>
    </source>
</evidence>
<comment type="similarity">
    <text evidence="2 9">Belongs to the short-chain dehydrogenases/reductases (SDR) family. FabI subfamily.</text>
</comment>
<proteinExistence type="inferred from homology"/>
<dbReference type="Gene3D" id="3.40.50.720">
    <property type="entry name" value="NAD(P)-binding Rossmann-like Domain"/>
    <property type="match status" value="1"/>
</dbReference>
<dbReference type="STRING" id="52560.SAMN04488082_11744"/>
<feature type="binding site" evidence="12">
    <location>
        <begin position="18"/>
        <end position="19"/>
    </location>
    <ligand>
        <name>NAD(+)</name>
        <dbReference type="ChEBI" id="CHEBI:57540"/>
    </ligand>
</feature>
<dbReference type="FunFam" id="3.40.50.720:FF:000054">
    <property type="entry name" value="Enoyl-[acyl-carrier-protein] reductase [NADH]"/>
    <property type="match status" value="1"/>
</dbReference>
<dbReference type="Gene3D" id="1.10.8.400">
    <property type="entry name" value="Enoyl acyl carrier protein reductase"/>
    <property type="match status" value="1"/>
</dbReference>
<feature type="binding site" evidence="11">
    <location>
        <position position="94"/>
    </location>
    <ligand>
        <name>substrate</name>
    </ligand>
</feature>
<feature type="binding site" evidence="12">
    <location>
        <begin position="63"/>
        <end position="64"/>
    </location>
    <ligand>
        <name>NAD(+)</name>
        <dbReference type="ChEBI" id="CHEBI:57540"/>
    </ligand>
</feature>
<dbReference type="PANTHER" id="PTHR43159:SF2">
    <property type="entry name" value="ENOYL-[ACYL-CARRIER-PROTEIN] REDUCTASE [NADH], CHLOROPLASTIC"/>
    <property type="match status" value="1"/>
</dbReference>
<dbReference type="InterPro" id="IPR002347">
    <property type="entry name" value="SDR_fam"/>
</dbReference>
<evidence type="ECO:0000256" key="12">
    <source>
        <dbReference type="PIRSR" id="PIRSR000094-3"/>
    </source>
</evidence>
<feature type="active site" description="Proton acceptor" evidence="10">
    <location>
        <position position="154"/>
    </location>
</feature>
<keyword evidence="3 9" id="KW-0444">Lipid biosynthesis</keyword>
<keyword evidence="14" id="KW-1185">Reference proteome</keyword>
<dbReference type="PRINTS" id="PR00081">
    <property type="entry name" value="GDHRDH"/>
</dbReference>
<keyword evidence="4" id="KW-0276">Fatty acid metabolism</keyword>
<dbReference type="InterPro" id="IPR014358">
    <property type="entry name" value="Enoyl-ACP_Rdtase_NADH"/>
</dbReference>
<dbReference type="SUPFAM" id="SSF51735">
    <property type="entry name" value="NAD(P)-binding Rossmann-fold domains"/>
    <property type="match status" value="1"/>
</dbReference>
<keyword evidence="6 9" id="KW-0520">NAD</keyword>
<reference evidence="14" key="1">
    <citation type="submission" date="2016-10" db="EMBL/GenBank/DDBJ databases">
        <authorList>
            <person name="Varghese N."/>
            <person name="Submissions S."/>
        </authorList>
    </citation>
    <scope>NUCLEOTIDE SEQUENCE [LARGE SCALE GENOMIC DNA]</scope>
    <source>
        <strain evidence="14">DSM 5918</strain>
    </source>
</reference>
<dbReference type="EMBL" id="FORX01000017">
    <property type="protein sequence ID" value="SFK21950.1"/>
    <property type="molecule type" value="Genomic_DNA"/>
</dbReference>
<dbReference type="PANTHER" id="PTHR43159">
    <property type="entry name" value="ENOYL-[ACYL-CARRIER-PROTEIN] REDUCTASE"/>
    <property type="match status" value="1"/>
</dbReference>
<dbReference type="FunFam" id="1.10.8.400:FF:000001">
    <property type="entry name" value="Enoyl-[acyl-carrier-protein] reductase [NADH]"/>
    <property type="match status" value="1"/>
</dbReference>
<dbReference type="CDD" id="cd05372">
    <property type="entry name" value="ENR_SDR"/>
    <property type="match status" value="1"/>
</dbReference>
<dbReference type="InterPro" id="IPR036291">
    <property type="entry name" value="NAD(P)-bd_dom_sf"/>
</dbReference>
<evidence type="ECO:0000256" key="4">
    <source>
        <dbReference type="ARBA" id="ARBA00022832"/>
    </source>
</evidence>
<dbReference type="Proteomes" id="UP000198635">
    <property type="component" value="Unassembled WGS sequence"/>
</dbReference>
<dbReference type="Pfam" id="PF13561">
    <property type="entry name" value="adh_short_C2"/>
    <property type="match status" value="1"/>
</dbReference>
<evidence type="ECO:0000256" key="7">
    <source>
        <dbReference type="ARBA" id="ARBA00023098"/>
    </source>
</evidence>
<evidence type="ECO:0000256" key="6">
    <source>
        <dbReference type="ARBA" id="ARBA00023027"/>
    </source>
</evidence>
<feature type="binding site" evidence="12">
    <location>
        <position position="91"/>
    </location>
    <ligand>
        <name>NAD(+)</name>
        <dbReference type="ChEBI" id="CHEBI:57540"/>
    </ligand>
</feature>
<comment type="pathway">
    <text evidence="1">Lipid metabolism; fatty acid biosynthesis.</text>
</comment>
<evidence type="ECO:0000256" key="8">
    <source>
        <dbReference type="ARBA" id="ARBA00023160"/>
    </source>
</evidence>
<dbReference type="AlphaFoldDB" id="A0A1I3XQY8"/>
<evidence type="ECO:0000313" key="13">
    <source>
        <dbReference type="EMBL" id="SFK21950.1"/>
    </source>
</evidence>
<evidence type="ECO:0000256" key="9">
    <source>
        <dbReference type="PIRNR" id="PIRNR000094"/>
    </source>
</evidence>
<feature type="binding site" evidence="12">
    <location>
        <position position="161"/>
    </location>
    <ligand>
        <name>NAD(+)</name>
        <dbReference type="ChEBI" id="CHEBI:57540"/>
    </ligand>
</feature>
<dbReference type="GO" id="GO:0006633">
    <property type="term" value="P:fatty acid biosynthetic process"/>
    <property type="evidence" value="ECO:0007669"/>
    <property type="project" value="UniProtKB-UniPathway"/>
</dbReference>
<protein>
    <recommendedName>
        <fullName evidence="9">Enoyl-[acyl-carrier-protein] reductase [NADH]</fullName>
        <ecNumber evidence="9">1.3.1.9</ecNumber>
    </recommendedName>
</protein>
<evidence type="ECO:0000256" key="1">
    <source>
        <dbReference type="ARBA" id="ARBA00005194"/>
    </source>
</evidence>
<dbReference type="RefSeq" id="WP_092377334.1">
    <property type="nucleotide sequence ID" value="NZ_FORX01000017.1"/>
</dbReference>
<keyword evidence="5 9" id="KW-0560">Oxidoreductase</keyword>
<name>A0A1I3XQY8_9BACT</name>
<dbReference type="PIRSF" id="PIRSF000094">
    <property type="entry name" value="Enoyl-ACP_rdct"/>
    <property type="match status" value="1"/>
</dbReference>
<evidence type="ECO:0000256" key="5">
    <source>
        <dbReference type="ARBA" id="ARBA00023002"/>
    </source>
</evidence>
<feature type="binding site" evidence="12">
    <location>
        <position position="12"/>
    </location>
    <ligand>
        <name>NAD(+)</name>
        <dbReference type="ChEBI" id="CHEBI:57540"/>
    </ligand>
</feature>
<dbReference type="UniPathway" id="UPA00094"/>
<dbReference type="EC" id="1.3.1.9" evidence="9"/>
<evidence type="ECO:0000256" key="2">
    <source>
        <dbReference type="ARBA" id="ARBA00009233"/>
    </source>
</evidence>
<evidence type="ECO:0000256" key="11">
    <source>
        <dbReference type="PIRSR" id="PIRSR000094-2"/>
    </source>
</evidence>
<dbReference type="GO" id="GO:0004318">
    <property type="term" value="F:enoyl-[acyl-carrier-protein] reductase (NADH) activity"/>
    <property type="evidence" value="ECO:0007669"/>
    <property type="project" value="UniProtKB-EC"/>
</dbReference>
<accession>A0A1I3XQY8</accession>
<sequence>MLVQGKKALIFGVANDKSIAYAIAKELKDNGASIALSYAGEALKKRVEPIHEELGSDFLFQCDVADDAAIAQSAEMVKEKWGNFDILVHSVAFANRDDLKGRYVDTSREGFHLAMDISAYSLVAISKAYEPLLNDNSSVMAMTYYGAEKVITHYNIMGVAKAALECSVRYLAMDLGERGIRVNAISAGPLKTLASSGISGFKTILSTIEERAPLRRNIIQEDVGKTGLFLASDLSRAITGEVIYVDSGYNIMGI</sequence>
<dbReference type="OrthoDB" id="9803628at2"/>
<evidence type="ECO:0000256" key="3">
    <source>
        <dbReference type="ARBA" id="ARBA00022516"/>
    </source>
</evidence>
<evidence type="ECO:0000313" key="14">
    <source>
        <dbReference type="Proteomes" id="UP000198635"/>
    </source>
</evidence>
<keyword evidence="8 9" id="KW-0275">Fatty acid biosynthesis</keyword>
<keyword evidence="7" id="KW-0443">Lipid metabolism</keyword>
<comment type="catalytic activity">
    <reaction evidence="9">
        <text>a 2,3-saturated acyl-[ACP] + NAD(+) = a (2E)-enoyl-[ACP] + NADH + H(+)</text>
        <dbReference type="Rhea" id="RHEA:10240"/>
        <dbReference type="Rhea" id="RHEA-COMP:9925"/>
        <dbReference type="Rhea" id="RHEA-COMP:9926"/>
        <dbReference type="ChEBI" id="CHEBI:15378"/>
        <dbReference type="ChEBI" id="CHEBI:57540"/>
        <dbReference type="ChEBI" id="CHEBI:57945"/>
        <dbReference type="ChEBI" id="CHEBI:78784"/>
        <dbReference type="ChEBI" id="CHEBI:78785"/>
        <dbReference type="EC" id="1.3.1.9"/>
    </reaction>
</comment>
<feature type="active site" description="Proton acceptor" evidence="10">
    <location>
        <position position="144"/>
    </location>
</feature>
<gene>
    <name evidence="13" type="ORF">SAMN04488082_11744</name>
</gene>
<organism evidence="13 14">
    <name type="scientific">Desulfomicrobium apsheronum</name>
    <dbReference type="NCBI Taxonomy" id="52560"/>
    <lineage>
        <taxon>Bacteria</taxon>
        <taxon>Pseudomonadati</taxon>
        <taxon>Thermodesulfobacteriota</taxon>
        <taxon>Desulfovibrionia</taxon>
        <taxon>Desulfovibrionales</taxon>
        <taxon>Desulfomicrobiaceae</taxon>
        <taxon>Desulfomicrobium</taxon>
    </lineage>
</organism>